<gene>
    <name evidence="5" type="ORF">FA09DRAFT_332681</name>
</gene>
<proteinExistence type="inferred from homology"/>
<dbReference type="Proteomes" id="UP000245946">
    <property type="component" value="Unassembled WGS sequence"/>
</dbReference>
<dbReference type="GO" id="GO:0005975">
    <property type="term" value="P:carbohydrate metabolic process"/>
    <property type="evidence" value="ECO:0007669"/>
    <property type="project" value="InterPro"/>
</dbReference>
<dbReference type="GO" id="GO:0070492">
    <property type="term" value="F:oligosaccharide binding"/>
    <property type="evidence" value="ECO:0007669"/>
    <property type="project" value="TreeGrafter"/>
</dbReference>
<dbReference type="PANTHER" id="PTHR46066:SF2">
    <property type="entry name" value="CHITINASE DOMAIN-CONTAINING PROTEIN 1"/>
    <property type="match status" value="1"/>
</dbReference>
<organism evidence="5 6">
    <name type="scientific">Tilletiopsis washingtonensis</name>
    <dbReference type="NCBI Taxonomy" id="58919"/>
    <lineage>
        <taxon>Eukaryota</taxon>
        <taxon>Fungi</taxon>
        <taxon>Dikarya</taxon>
        <taxon>Basidiomycota</taxon>
        <taxon>Ustilaginomycotina</taxon>
        <taxon>Exobasidiomycetes</taxon>
        <taxon>Entylomatales</taxon>
        <taxon>Entylomatales incertae sedis</taxon>
        <taxon>Tilletiopsis</taxon>
    </lineage>
</organism>
<keyword evidence="5" id="KW-0378">Hydrolase</keyword>
<dbReference type="RefSeq" id="XP_025595052.1">
    <property type="nucleotide sequence ID" value="XM_025743561.1"/>
</dbReference>
<comment type="similarity">
    <text evidence="1">Belongs to the glycosyl hydrolase 18 family.</text>
</comment>
<dbReference type="GO" id="GO:0016787">
    <property type="term" value="F:hydrolase activity"/>
    <property type="evidence" value="ECO:0007669"/>
    <property type="project" value="UniProtKB-KW"/>
</dbReference>
<keyword evidence="3" id="KW-0732">Signal</keyword>
<evidence type="ECO:0000256" key="2">
    <source>
        <dbReference type="ARBA" id="ARBA00040976"/>
    </source>
</evidence>
<dbReference type="PANTHER" id="PTHR46066">
    <property type="entry name" value="CHITINASE DOMAIN-CONTAINING PROTEIN 1 FAMILY MEMBER"/>
    <property type="match status" value="1"/>
</dbReference>
<dbReference type="STRING" id="58919.A0A316Z3L2"/>
<dbReference type="Gene3D" id="3.20.20.80">
    <property type="entry name" value="Glycosidases"/>
    <property type="match status" value="1"/>
</dbReference>
<dbReference type="OrthoDB" id="10254444at2759"/>
<dbReference type="AlphaFoldDB" id="A0A316Z3L2"/>
<dbReference type="PROSITE" id="PS51910">
    <property type="entry name" value="GH18_2"/>
    <property type="match status" value="1"/>
</dbReference>
<dbReference type="InterPro" id="IPR017853">
    <property type="entry name" value="GH"/>
</dbReference>
<dbReference type="EMBL" id="KZ819309">
    <property type="protein sequence ID" value="PWN94773.1"/>
    <property type="molecule type" value="Genomic_DNA"/>
</dbReference>
<evidence type="ECO:0000313" key="5">
    <source>
        <dbReference type="EMBL" id="PWN94773.1"/>
    </source>
</evidence>
<dbReference type="Pfam" id="PF00704">
    <property type="entry name" value="Glyco_hydro_18"/>
    <property type="match status" value="1"/>
</dbReference>
<dbReference type="InterPro" id="IPR001223">
    <property type="entry name" value="Glyco_hydro18_cat"/>
</dbReference>
<evidence type="ECO:0000259" key="4">
    <source>
        <dbReference type="PROSITE" id="PS51910"/>
    </source>
</evidence>
<evidence type="ECO:0000256" key="3">
    <source>
        <dbReference type="SAM" id="SignalP"/>
    </source>
</evidence>
<dbReference type="GeneID" id="37271105"/>
<feature type="chain" id="PRO_5016454979" description="Chitinase domain-containing protein 1" evidence="3">
    <location>
        <begin position="26"/>
        <end position="527"/>
    </location>
</feature>
<sequence>MARLVALLPLLLLALLAAVPHAARAQALRSPFPSRSAILAAERVTRLQNGTAEAADTGAQLRRSGRNVLGYVTPWNPRGTGLVEKYRHKFTHVAPCWHTVDPVHTRATTWYEVRGEPTEEDAAWMRRLQLPAKNQQGEEEGEGRVKVVPRFALDNTWTAELLAELLSSDSQLRSFVDGIISHVQAQGYDGLVLEVGAVWALEHLIKELSEALHAHDKVLGIVLPPFRRIKEGEEAGDEARMNVIALQAYKALSPLVDLITSMTYDYSGMKGLAYADIFDVDALPSKSPLRQDGVRVPGPNTPLEWLRENIEMLQGTLEVDGGAANGLFGPGSGAGFAAAGFDMTTAQYVEHHGVRQKLLMGFPLYGYAYPVGWFDKESESTNGVPKIPPPSPLVSKDNNTDAQAAARAKADKKEADSRLQAVLRFAGQPFTHSELIARLEDHKALIRQEPQSGEQYIDFVAPMPSHQQPADVPPEANGGKPFASYYRAYWPSANTMAMRAEVLRDYEEVGVALWDVGQAGEWLLAEL</sequence>
<dbReference type="GO" id="GO:0012505">
    <property type="term" value="C:endomembrane system"/>
    <property type="evidence" value="ECO:0007669"/>
    <property type="project" value="TreeGrafter"/>
</dbReference>
<accession>A0A316Z3L2</accession>
<feature type="domain" description="GH18" evidence="4">
    <location>
        <begin position="66"/>
        <end position="527"/>
    </location>
</feature>
<evidence type="ECO:0000256" key="1">
    <source>
        <dbReference type="ARBA" id="ARBA00009336"/>
    </source>
</evidence>
<name>A0A316Z3L2_9BASI</name>
<reference evidence="5 6" key="1">
    <citation type="journal article" date="2018" name="Mol. Biol. Evol.">
        <title>Broad Genomic Sampling Reveals a Smut Pathogenic Ancestry of the Fungal Clade Ustilaginomycotina.</title>
        <authorList>
            <person name="Kijpornyongpan T."/>
            <person name="Mondo S.J."/>
            <person name="Barry K."/>
            <person name="Sandor L."/>
            <person name="Lee J."/>
            <person name="Lipzen A."/>
            <person name="Pangilinan J."/>
            <person name="LaButti K."/>
            <person name="Hainaut M."/>
            <person name="Henrissat B."/>
            <person name="Grigoriev I.V."/>
            <person name="Spatafora J.W."/>
            <person name="Aime M.C."/>
        </authorList>
    </citation>
    <scope>NUCLEOTIDE SEQUENCE [LARGE SCALE GENOMIC DNA]</scope>
    <source>
        <strain evidence="5 6">MCA 4186</strain>
    </source>
</reference>
<keyword evidence="6" id="KW-1185">Reference proteome</keyword>
<protein>
    <recommendedName>
        <fullName evidence="2">Chitinase domain-containing protein 1</fullName>
    </recommendedName>
</protein>
<evidence type="ECO:0000313" key="6">
    <source>
        <dbReference type="Proteomes" id="UP000245946"/>
    </source>
</evidence>
<dbReference type="SUPFAM" id="SSF51445">
    <property type="entry name" value="(Trans)glycosidases"/>
    <property type="match status" value="1"/>
</dbReference>
<feature type="signal peptide" evidence="3">
    <location>
        <begin position="1"/>
        <end position="25"/>
    </location>
</feature>